<dbReference type="AlphaFoldDB" id="A0AAI8YH17"/>
<dbReference type="SFLD" id="SFLDG01168">
    <property type="entry name" value="Ferric_reductase_subgroup_(FRE"/>
    <property type="match status" value="1"/>
</dbReference>
<feature type="compositionally biased region" description="Basic and acidic residues" evidence="13">
    <location>
        <begin position="680"/>
        <end position="689"/>
    </location>
</feature>
<dbReference type="InterPro" id="IPR017938">
    <property type="entry name" value="Riboflavin_synthase-like_b-brl"/>
</dbReference>
<evidence type="ECO:0000256" key="6">
    <source>
        <dbReference type="ARBA" id="ARBA00022692"/>
    </source>
</evidence>
<feature type="transmembrane region" description="Helical" evidence="14">
    <location>
        <begin position="341"/>
        <end position="361"/>
    </location>
</feature>
<dbReference type="PANTHER" id="PTHR32361:SF23">
    <property type="entry name" value="FERRIC-CHELATE REDUCTASE"/>
    <property type="match status" value="1"/>
</dbReference>
<keyword evidence="11 14" id="KW-0472">Membrane</keyword>
<dbReference type="PROSITE" id="PS51384">
    <property type="entry name" value="FAD_FR"/>
    <property type="match status" value="1"/>
</dbReference>
<feature type="compositionally biased region" description="Pro residues" evidence="13">
    <location>
        <begin position="707"/>
        <end position="720"/>
    </location>
</feature>
<dbReference type="PANTHER" id="PTHR32361">
    <property type="entry name" value="FERRIC/CUPRIC REDUCTASE TRANSMEMBRANE COMPONENT"/>
    <property type="match status" value="1"/>
</dbReference>
<dbReference type="Proteomes" id="UP001295740">
    <property type="component" value="Unassembled WGS sequence"/>
</dbReference>
<sequence>MDSHDHSVMEQASSRLADLAKRIYIPLTATSPAGLVEADTVDPWIQSGQYARGWSYFAIALMLVVVFVRIWHWWQDKIRQAIYKQDVEQHYRDLYSLDPEYAITGMQTSQTNRHFFPDEGGEKKDFKPKTDFSAVGPVLDALALFRWVFYRPIPDIVWRKHRFTFSSLAVLGIGFLAFAFVALYTFLKQPLYWESIQYGSPPMAVRAGMIAVAMTPWIVATSMKANLLTLITGIGPERLNVLHRWAGYLCLFLSLVHTVPFYVQPVWDDGGMVVYKKLFPQGSGVIYGTGIACLVPLVWLCVASLPFIRRIAYEVFVTLHVPVGFVYLGCLFWHTKNYLQSWDYLYATIAIWVICYAMRLFKLNWIKPWRMSFMVGDEAAITLMTENAIKITVPTQMKWKPGQYVYLRMPGISFFDNHPFTISSLCSEDFPSEYGEQYRDCVVVFKPYGGFTRRVLQTAIDKGPFHTYRAYLDGPYGGMRRELAAFDTCILIAGGSGVTALMSQLLNLIKRMRDGKAITKKVVVVWALKRLESMDWFREELRICRDSAPPESVTCKFFVTSAVRQSRIPPQRERAPRPLSGVFHDRLDNFVAGIASKRHSHMINDEAQDNPEYERELRAEDEDRFTALPQQKYLQPHHIPPHTNRMSAQEDSLRKLEGREQRDAEGLYDEIPPAPLNGFPEDKPKREFHFPPLQTRPDLQPHFNYAPPAPSPRRFPPPPGAEDADASDGGVSHDMFPRPPEFAHLRTTNLPAAGQGQRPTSTFGPPSGFDFGFPATPTEFQKSLMRFAFPVPHQMDGEGGWSVEYGRPDLGYMLREWTTGGADGRGILGRRTAVFVCGPPGMRVGVANTVARLQAEIWGDPLLEEIFLHTENYAL</sequence>
<feature type="transmembrane region" description="Helical" evidence="14">
    <location>
        <begin position="315"/>
        <end position="335"/>
    </location>
</feature>
<feature type="transmembrane region" description="Helical" evidence="14">
    <location>
        <begin position="483"/>
        <end position="506"/>
    </location>
</feature>
<keyword evidence="4" id="KW-0813">Transport</keyword>
<dbReference type="Pfam" id="PF08030">
    <property type="entry name" value="NAD_binding_6"/>
    <property type="match status" value="1"/>
</dbReference>
<keyword evidence="5" id="KW-1003">Cell membrane</keyword>
<comment type="catalytic activity">
    <reaction evidence="12">
        <text>2 a Fe(II)-siderophore + NADP(+) + H(+) = 2 a Fe(III)-siderophore + NADPH</text>
        <dbReference type="Rhea" id="RHEA:28795"/>
        <dbReference type="Rhea" id="RHEA-COMP:11342"/>
        <dbReference type="Rhea" id="RHEA-COMP:11344"/>
        <dbReference type="ChEBI" id="CHEBI:15378"/>
        <dbReference type="ChEBI" id="CHEBI:29033"/>
        <dbReference type="ChEBI" id="CHEBI:29034"/>
        <dbReference type="ChEBI" id="CHEBI:57783"/>
        <dbReference type="ChEBI" id="CHEBI:58349"/>
        <dbReference type="EC" id="1.16.1.9"/>
    </reaction>
</comment>
<dbReference type="InterPro" id="IPR039261">
    <property type="entry name" value="FNR_nucleotide-bd"/>
</dbReference>
<evidence type="ECO:0000256" key="3">
    <source>
        <dbReference type="ARBA" id="ARBA00012668"/>
    </source>
</evidence>
<feature type="transmembrane region" description="Helical" evidence="14">
    <location>
        <begin position="54"/>
        <end position="74"/>
    </location>
</feature>
<evidence type="ECO:0000256" key="5">
    <source>
        <dbReference type="ARBA" id="ARBA00022475"/>
    </source>
</evidence>
<dbReference type="GO" id="GO:0052851">
    <property type="term" value="F:ferric-chelate reductase (NADPH) activity"/>
    <property type="evidence" value="ECO:0007669"/>
    <property type="project" value="UniProtKB-EC"/>
</dbReference>
<keyword evidence="8 14" id="KW-1133">Transmembrane helix</keyword>
<dbReference type="SUPFAM" id="SSF63380">
    <property type="entry name" value="Riboflavin synthase domain-like"/>
    <property type="match status" value="1"/>
</dbReference>
<feature type="transmembrane region" description="Helical" evidence="14">
    <location>
        <begin position="168"/>
        <end position="187"/>
    </location>
</feature>
<keyword evidence="7" id="KW-0249">Electron transport</keyword>
<accession>A0AAI8YH17</accession>
<dbReference type="GO" id="GO:0015677">
    <property type="term" value="P:copper ion import"/>
    <property type="evidence" value="ECO:0007669"/>
    <property type="project" value="TreeGrafter"/>
</dbReference>
<keyword evidence="9" id="KW-0560">Oxidoreductase</keyword>
<organism evidence="16 17">
    <name type="scientific">Anthostomella pinea</name>
    <dbReference type="NCBI Taxonomy" id="933095"/>
    <lineage>
        <taxon>Eukaryota</taxon>
        <taxon>Fungi</taxon>
        <taxon>Dikarya</taxon>
        <taxon>Ascomycota</taxon>
        <taxon>Pezizomycotina</taxon>
        <taxon>Sordariomycetes</taxon>
        <taxon>Xylariomycetidae</taxon>
        <taxon>Xylariales</taxon>
        <taxon>Xylariaceae</taxon>
        <taxon>Anthostomella</taxon>
    </lineage>
</organism>
<feature type="transmembrane region" description="Helical" evidence="14">
    <location>
        <begin position="245"/>
        <end position="264"/>
    </location>
</feature>
<dbReference type="GO" id="GO:0005886">
    <property type="term" value="C:plasma membrane"/>
    <property type="evidence" value="ECO:0007669"/>
    <property type="project" value="UniProtKB-SubCell"/>
</dbReference>
<comment type="similarity">
    <text evidence="2">Belongs to the ferric reductase (FRE) family.</text>
</comment>
<dbReference type="EC" id="1.16.1.9" evidence="3"/>
<dbReference type="Pfam" id="PF01794">
    <property type="entry name" value="Ferric_reduct"/>
    <property type="match status" value="1"/>
</dbReference>
<feature type="region of interest" description="Disordered" evidence="13">
    <location>
        <begin position="631"/>
        <end position="742"/>
    </location>
</feature>
<evidence type="ECO:0000256" key="2">
    <source>
        <dbReference type="ARBA" id="ARBA00006278"/>
    </source>
</evidence>
<feature type="transmembrane region" description="Helical" evidence="14">
    <location>
        <begin position="284"/>
        <end position="308"/>
    </location>
</feature>
<keyword evidence="17" id="KW-1185">Reference proteome</keyword>
<keyword evidence="6 14" id="KW-0812">Transmembrane</keyword>
<dbReference type="GO" id="GO:0006879">
    <property type="term" value="P:intracellular iron ion homeostasis"/>
    <property type="evidence" value="ECO:0007669"/>
    <property type="project" value="TreeGrafter"/>
</dbReference>
<evidence type="ECO:0000256" key="1">
    <source>
        <dbReference type="ARBA" id="ARBA00004651"/>
    </source>
</evidence>
<evidence type="ECO:0000313" key="16">
    <source>
        <dbReference type="EMBL" id="CAJ2504322.1"/>
    </source>
</evidence>
<evidence type="ECO:0000256" key="12">
    <source>
        <dbReference type="ARBA" id="ARBA00048483"/>
    </source>
</evidence>
<dbReference type="SFLD" id="SFLDS00052">
    <property type="entry name" value="Ferric_Reductase_Domain"/>
    <property type="match status" value="1"/>
</dbReference>
<comment type="subcellular location">
    <subcellularLocation>
        <location evidence="1">Cell membrane</location>
        <topology evidence="1">Multi-pass membrane protein</topology>
    </subcellularLocation>
</comment>
<evidence type="ECO:0000259" key="15">
    <source>
        <dbReference type="PROSITE" id="PS51384"/>
    </source>
</evidence>
<reference evidence="16" key="1">
    <citation type="submission" date="2023-10" db="EMBL/GenBank/DDBJ databases">
        <authorList>
            <person name="Hackl T."/>
        </authorList>
    </citation>
    <scope>NUCLEOTIDE SEQUENCE</scope>
</reference>
<evidence type="ECO:0000256" key="11">
    <source>
        <dbReference type="ARBA" id="ARBA00023136"/>
    </source>
</evidence>
<evidence type="ECO:0000256" key="8">
    <source>
        <dbReference type="ARBA" id="ARBA00022989"/>
    </source>
</evidence>
<dbReference type="InterPro" id="IPR013121">
    <property type="entry name" value="Fe_red_NAD-bd_6"/>
</dbReference>
<evidence type="ECO:0000256" key="7">
    <source>
        <dbReference type="ARBA" id="ARBA00022982"/>
    </source>
</evidence>
<dbReference type="Pfam" id="PF08022">
    <property type="entry name" value="FAD_binding_8"/>
    <property type="match status" value="1"/>
</dbReference>
<evidence type="ECO:0000256" key="4">
    <source>
        <dbReference type="ARBA" id="ARBA00022448"/>
    </source>
</evidence>
<evidence type="ECO:0000256" key="10">
    <source>
        <dbReference type="ARBA" id="ARBA00023065"/>
    </source>
</evidence>
<dbReference type="Gene3D" id="3.40.50.80">
    <property type="entry name" value="Nucleotide-binding domain of ferredoxin-NADP reductase (FNR) module"/>
    <property type="match status" value="1"/>
</dbReference>
<proteinExistence type="inferred from homology"/>
<feature type="domain" description="FAD-binding FR-type" evidence="15">
    <location>
        <begin position="368"/>
        <end position="482"/>
    </location>
</feature>
<dbReference type="GO" id="GO:0006826">
    <property type="term" value="P:iron ion transport"/>
    <property type="evidence" value="ECO:0007669"/>
    <property type="project" value="TreeGrafter"/>
</dbReference>
<evidence type="ECO:0000256" key="9">
    <source>
        <dbReference type="ARBA" id="ARBA00023002"/>
    </source>
</evidence>
<evidence type="ECO:0000313" key="17">
    <source>
        <dbReference type="Proteomes" id="UP001295740"/>
    </source>
</evidence>
<dbReference type="InterPro" id="IPR017927">
    <property type="entry name" value="FAD-bd_FR_type"/>
</dbReference>
<protein>
    <recommendedName>
        <fullName evidence="3">ferric-chelate reductase (NADPH)</fullName>
        <ecNumber evidence="3">1.16.1.9</ecNumber>
    </recommendedName>
</protein>
<keyword evidence="10" id="KW-0406">Ion transport</keyword>
<dbReference type="CDD" id="cd06186">
    <property type="entry name" value="NOX_Duox_like_FAD_NADP"/>
    <property type="match status" value="1"/>
</dbReference>
<evidence type="ECO:0000256" key="14">
    <source>
        <dbReference type="SAM" id="Phobius"/>
    </source>
</evidence>
<dbReference type="EMBL" id="CAUWAG010000006">
    <property type="protein sequence ID" value="CAJ2504322.1"/>
    <property type="molecule type" value="Genomic_DNA"/>
</dbReference>
<comment type="caution">
    <text evidence="16">The sequence shown here is derived from an EMBL/GenBank/DDBJ whole genome shotgun (WGS) entry which is preliminary data.</text>
</comment>
<name>A0AAI8YH17_9PEZI</name>
<gene>
    <name evidence="16" type="ORF">KHLLAP_LOCUS4790</name>
</gene>
<evidence type="ECO:0000256" key="13">
    <source>
        <dbReference type="SAM" id="MobiDB-lite"/>
    </source>
</evidence>
<feature type="transmembrane region" description="Helical" evidence="14">
    <location>
        <begin position="207"/>
        <end position="233"/>
    </location>
</feature>
<dbReference type="InterPro" id="IPR013112">
    <property type="entry name" value="FAD-bd_8"/>
</dbReference>
<dbReference type="SUPFAM" id="SSF52343">
    <property type="entry name" value="Ferredoxin reductase-like, C-terminal NADP-linked domain"/>
    <property type="match status" value="1"/>
</dbReference>
<feature type="compositionally biased region" description="Basic and acidic residues" evidence="13">
    <location>
        <begin position="651"/>
        <end position="665"/>
    </location>
</feature>
<dbReference type="InterPro" id="IPR051410">
    <property type="entry name" value="Ferric/Cupric_Reductase"/>
</dbReference>
<dbReference type="InterPro" id="IPR013130">
    <property type="entry name" value="Fe3_Rdtase_TM_dom"/>
</dbReference>